<comment type="caution">
    <text evidence="3">The sequence shown here is derived from an EMBL/GenBank/DDBJ whole genome shotgun (WGS) entry which is preliminary data.</text>
</comment>
<dbReference type="EMBL" id="JAHSPG010000003">
    <property type="protein sequence ID" value="MBV4356993.1"/>
    <property type="molecule type" value="Genomic_DNA"/>
</dbReference>
<gene>
    <name evidence="3" type="ORF">KTO63_07555</name>
</gene>
<keyword evidence="2" id="KW-0472">Membrane</keyword>
<feature type="transmembrane region" description="Helical" evidence="2">
    <location>
        <begin position="180"/>
        <end position="204"/>
    </location>
</feature>
<feature type="transmembrane region" description="Helical" evidence="2">
    <location>
        <begin position="113"/>
        <end position="134"/>
    </location>
</feature>
<feature type="transmembrane region" description="Helical" evidence="2">
    <location>
        <begin position="46"/>
        <end position="70"/>
    </location>
</feature>
<dbReference type="Proteomes" id="UP000812270">
    <property type="component" value="Unassembled WGS sequence"/>
</dbReference>
<dbReference type="GO" id="GO:0008654">
    <property type="term" value="P:phospholipid biosynthetic process"/>
    <property type="evidence" value="ECO:0007669"/>
    <property type="project" value="InterPro"/>
</dbReference>
<dbReference type="InterPro" id="IPR048254">
    <property type="entry name" value="CDP_ALCOHOL_P_TRANSF_CS"/>
</dbReference>
<feature type="transmembrane region" description="Helical" evidence="2">
    <location>
        <begin position="7"/>
        <end position="26"/>
    </location>
</feature>
<accession>A0A9E2S5G2</accession>
<comment type="similarity">
    <text evidence="1">Belongs to the CDP-alcohol phosphatidyltransferase class-I family.</text>
</comment>
<keyword evidence="2" id="KW-1133">Transmembrane helix</keyword>
<feature type="transmembrane region" description="Helical" evidence="2">
    <location>
        <begin position="146"/>
        <end position="168"/>
    </location>
</feature>
<dbReference type="Pfam" id="PF01066">
    <property type="entry name" value="CDP-OH_P_transf"/>
    <property type="match status" value="1"/>
</dbReference>
<sequence>MKQIPNLFTLLNLFFGSLAIIVTLQNGIIITTDSYGAQLVDLPEKIWYASLFIGLAAVVDFFDGFVARLLKASSAMGKELDSLADVVSFGVAPSMILYQFLRLGIAKEENGLNVSIIWLLPALVVASAAAYRLAKFNIDDSQQYGFKGVPTPAIGLLIASFPLILVNSGETVASLLLNKWVIYAIIALVSYLMVSNLPIMALKFKDYKLKSNMPKLILLLLAVVSAIFLKWLAIPVMFILYIILSLALPKQQA</sequence>
<evidence type="ECO:0000313" key="4">
    <source>
        <dbReference type="Proteomes" id="UP000812270"/>
    </source>
</evidence>
<dbReference type="AlphaFoldDB" id="A0A9E2S5G2"/>
<dbReference type="GO" id="GO:0016020">
    <property type="term" value="C:membrane"/>
    <property type="evidence" value="ECO:0007669"/>
    <property type="project" value="InterPro"/>
</dbReference>
<dbReference type="GO" id="GO:0016780">
    <property type="term" value="F:phosphotransferase activity, for other substituted phosphate groups"/>
    <property type="evidence" value="ECO:0007669"/>
    <property type="project" value="InterPro"/>
</dbReference>
<reference evidence="3" key="1">
    <citation type="submission" date="2021-06" db="EMBL/GenBank/DDBJ databases">
        <authorList>
            <person name="Huq M.A."/>
        </authorList>
    </citation>
    <scope>NUCLEOTIDE SEQUENCE</scope>
    <source>
        <strain evidence="3">MAH-26</strain>
    </source>
</reference>
<keyword evidence="4" id="KW-1185">Reference proteome</keyword>
<evidence type="ECO:0000256" key="2">
    <source>
        <dbReference type="SAM" id="Phobius"/>
    </source>
</evidence>
<keyword evidence="1" id="KW-0808">Transferase</keyword>
<protein>
    <submittedName>
        <fullName evidence="3">CDP-alcohol phosphatidyltransferase family protein</fullName>
    </submittedName>
</protein>
<dbReference type="PROSITE" id="PS00379">
    <property type="entry name" value="CDP_ALCOHOL_P_TRANSF"/>
    <property type="match status" value="1"/>
</dbReference>
<evidence type="ECO:0000256" key="1">
    <source>
        <dbReference type="RuleBase" id="RU003750"/>
    </source>
</evidence>
<dbReference type="InterPro" id="IPR000462">
    <property type="entry name" value="CDP-OH_P_trans"/>
</dbReference>
<evidence type="ECO:0000313" key="3">
    <source>
        <dbReference type="EMBL" id="MBV4356993.1"/>
    </source>
</evidence>
<proteinExistence type="inferred from homology"/>
<name>A0A9E2S5G2_9BACT</name>
<dbReference type="RefSeq" id="WP_217790621.1">
    <property type="nucleotide sequence ID" value="NZ_JAHSPG010000003.1"/>
</dbReference>
<keyword evidence="2" id="KW-0812">Transmembrane</keyword>
<feature type="transmembrane region" description="Helical" evidence="2">
    <location>
        <begin position="216"/>
        <end position="244"/>
    </location>
</feature>
<organism evidence="3 4">
    <name type="scientific">Pinibacter aurantiacus</name>
    <dbReference type="NCBI Taxonomy" id="2851599"/>
    <lineage>
        <taxon>Bacteria</taxon>
        <taxon>Pseudomonadati</taxon>
        <taxon>Bacteroidota</taxon>
        <taxon>Chitinophagia</taxon>
        <taxon>Chitinophagales</taxon>
        <taxon>Chitinophagaceae</taxon>
        <taxon>Pinibacter</taxon>
    </lineage>
</organism>